<dbReference type="SUPFAM" id="SSF56925">
    <property type="entry name" value="OMPA-like"/>
    <property type="match status" value="1"/>
</dbReference>
<evidence type="ECO:0000313" key="3">
    <source>
        <dbReference type="Proteomes" id="UP000427769"/>
    </source>
</evidence>
<dbReference type="InterPro" id="IPR011250">
    <property type="entry name" value="OMP/PagP_B-barrel"/>
</dbReference>
<dbReference type="KEGG" id="dwd:DSCW_59610"/>
<sequence>MHRFTRRFIPFIMFAVSFLAPFVCIAEEPALDEQPWEEFGVNVGVFLSAVDSTLRFGSGISVDLDVEDFLGLDTSNFVFRADALWRFSDNRRHRLDFSWFSLNRSGERQILEDITVELYGKEVVIPAGTDVESFLDIDIWELSYSYSFFQDERIDLAAGIGLYIMPIDFGLNATGLIDEEGQESFTAPLPVVGLRMDIALTPRWFLRTSTQAFYLEYEDFSGSILRVDAAVEYNPWKHVGIGLGFDTLHIDVQAEGEDWPGVDLNGKVNFNYAGLQLYLRLFY</sequence>
<keyword evidence="3" id="KW-1185">Reference proteome</keyword>
<organism evidence="2 3">
    <name type="scientific">Desulfosarcina widdelii</name>
    <dbReference type="NCBI Taxonomy" id="947919"/>
    <lineage>
        <taxon>Bacteria</taxon>
        <taxon>Pseudomonadati</taxon>
        <taxon>Thermodesulfobacteriota</taxon>
        <taxon>Desulfobacteria</taxon>
        <taxon>Desulfobacterales</taxon>
        <taxon>Desulfosarcinaceae</taxon>
        <taxon>Desulfosarcina</taxon>
    </lineage>
</organism>
<dbReference type="RefSeq" id="WP_155307161.1">
    <property type="nucleotide sequence ID" value="NZ_AP021875.1"/>
</dbReference>
<dbReference type="OrthoDB" id="7056944at2"/>
<dbReference type="AlphaFoldDB" id="A0A5K7ZJV7"/>
<protein>
    <recommendedName>
        <fullName evidence="4">Outer membrane protein beta-barrel domain-containing protein</fullName>
    </recommendedName>
</protein>
<feature type="signal peptide" evidence="1">
    <location>
        <begin position="1"/>
        <end position="26"/>
    </location>
</feature>
<proteinExistence type="predicted"/>
<evidence type="ECO:0000313" key="2">
    <source>
        <dbReference type="EMBL" id="BBO78544.1"/>
    </source>
</evidence>
<evidence type="ECO:0000256" key="1">
    <source>
        <dbReference type="SAM" id="SignalP"/>
    </source>
</evidence>
<keyword evidence="1" id="KW-0732">Signal</keyword>
<feature type="chain" id="PRO_5024435144" description="Outer membrane protein beta-barrel domain-containing protein" evidence="1">
    <location>
        <begin position="27"/>
        <end position="283"/>
    </location>
</feature>
<dbReference type="EMBL" id="AP021875">
    <property type="protein sequence ID" value="BBO78544.1"/>
    <property type="molecule type" value="Genomic_DNA"/>
</dbReference>
<reference evidence="2 3" key="1">
    <citation type="submission" date="2019-11" db="EMBL/GenBank/DDBJ databases">
        <title>Comparative genomics of hydrocarbon-degrading Desulfosarcina strains.</title>
        <authorList>
            <person name="Watanabe M."/>
            <person name="Kojima H."/>
            <person name="Fukui M."/>
        </authorList>
    </citation>
    <scope>NUCLEOTIDE SEQUENCE [LARGE SCALE GENOMIC DNA]</scope>
    <source>
        <strain evidence="2 3">PP31</strain>
    </source>
</reference>
<gene>
    <name evidence="2" type="ORF">DSCW_59610</name>
</gene>
<evidence type="ECO:0008006" key="4">
    <source>
        <dbReference type="Google" id="ProtNLM"/>
    </source>
</evidence>
<name>A0A5K7ZJV7_9BACT</name>
<accession>A0A5K7ZJV7</accession>
<dbReference type="Proteomes" id="UP000427769">
    <property type="component" value="Chromosome"/>
</dbReference>